<dbReference type="PROSITE" id="PS51257">
    <property type="entry name" value="PROKAR_LIPOPROTEIN"/>
    <property type="match status" value="1"/>
</dbReference>
<evidence type="ECO:0000313" key="3">
    <source>
        <dbReference type="EMBL" id="MDR6300260.1"/>
    </source>
</evidence>
<organism evidence="3 4">
    <name type="scientific">Mesonia maritima</name>
    <dbReference type="NCBI Taxonomy" id="1793873"/>
    <lineage>
        <taxon>Bacteria</taxon>
        <taxon>Pseudomonadati</taxon>
        <taxon>Bacteroidota</taxon>
        <taxon>Flavobacteriia</taxon>
        <taxon>Flavobacteriales</taxon>
        <taxon>Flavobacteriaceae</taxon>
        <taxon>Mesonia</taxon>
    </lineage>
</organism>
<dbReference type="Proteomes" id="UP001257659">
    <property type="component" value="Unassembled WGS sequence"/>
</dbReference>
<dbReference type="EMBL" id="JAVDQA010000002">
    <property type="protein sequence ID" value="MDR6300260.1"/>
    <property type="molecule type" value="Genomic_DNA"/>
</dbReference>
<evidence type="ECO:0000313" key="4">
    <source>
        <dbReference type="Proteomes" id="UP001257659"/>
    </source>
</evidence>
<evidence type="ECO:0000256" key="1">
    <source>
        <dbReference type="SAM" id="MobiDB-lite"/>
    </source>
</evidence>
<dbReference type="InterPro" id="IPR021782">
    <property type="entry name" value="DUF3347"/>
</dbReference>
<reference evidence="3 4" key="1">
    <citation type="submission" date="2023-07" db="EMBL/GenBank/DDBJ databases">
        <title>Genomic Encyclopedia of Type Strains, Phase IV (KMG-IV): sequencing the most valuable type-strain genomes for metagenomic binning, comparative biology and taxonomic classification.</title>
        <authorList>
            <person name="Goeker M."/>
        </authorList>
    </citation>
    <scope>NUCLEOTIDE SEQUENCE [LARGE SCALE GENOMIC DNA]</scope>
    <source>
        <strain evidence="3 4">DSM 102814</strain>
    </source>
</reference>
<accession>A0ABU1K3R8</accession>
<feature type="compositionally biased region" description="Basic and acidic residues" evidence="1">
    <location>
        <begin position="25"/>
        <end position="47"/>
    </location>
</feature>
<feature type="domain" description="DUF3347" evidence="2">
    <location>
        <begin position="63"/>
        <end position="130"/>
    </location>
</feature>
<sequence length="180" mass="20759">MKRNLLITGCLLGVLSLTSCKNEEKKNENSSIEKTEEKRTKEKENTESKPLAFESENQYETIRLYLDLKDALVRSNSYSAKKIAEIIILKNENSETGKLAKQIVENENKLEKQREAFFKLSEEMEEMITQHIKGGKLYKQYCPMAFNGEGAFWISDSDKILNPYFGEKMLKCGNVEKVLK</sequence>
<evidence type="ECO:0000259" key="2">
    <source>
        <dbReference type="Pfam" id="PF11827"/>
    </source>
</evidence>
<comment type="caution">
    <text evidence="3">The sequence shown here is derived from an EMBL/GenBank/DDBJ whole genome shotgun (WGS) entry which is preliminary data.</text>
</comment>
<keyword evidence="4" id="KW-1185">Reference proteome</keyword>
<dbReference type="Pfam" id="PF11827">
    <property type="entry name" value="DUF3347"/>
    <property type="match status" value="1"/>
</dbReference>
<feature type="region of interest" description="Disordered" evidence="1">
    <location>
        <begin position="25"/>
        <end position="52"/>
    </location>
</feature>
<gene>
    <name evidence="3" type="ORF">GGR31_000891</name>
</gene>
<protein>
    <recommendedName>
        <fullName evidence="2">DUF3347 domain-containing protein</fullName>
    </recommendedName>
</protein>
<name>A0ABU1K3R8_9FLAO</name>
<proteinExistence type="predicted"/>
<dbReference type="RefSeq" id="WP_309727174.1">
    <property type="nucleotide sequence ID" value="NZ_JAVDQA010000002.1"/>
</dbReference>